<evidence type="ECO:0000313" key="11">
    <source>
        <dbReference type="Proteomes" id="UP000005239"/>
    </source>
</evidence>
<dbReference type="InterPro" id="IPR017456">
    <property type="entry name" value="CTP_synthase_N"/>
</dbReference>
<dbReference type="GO" id="GO:0003883">
    <property type="term" value="F:CTP synthase activity"/>
    <property type="evidence" value="ECO:0000318"/>
    <property type="project" value="GO_Central"/>
</dbReference>
<dbReference type="GO" id="GO:0042802">
    <property type="term" value="F:identical protein binding"/>
    <property type="evidence" value="ECO:0000318"/>
    <property type="project" value="GO_Central"/>
</dbReference>
<dbReference type="GO" id="GO:0097268">
    <property type="term" value="C:cytoophidium"/>
    <property type="evidence" value="ECO:0000318"/>
    <property type="project" value="GO_Central"/>
</dbReference>
<accession>A0A8R1UDN0</accession>
<evidence type="ECO:0000256" key="4">
    <source>
        <dbReference type="ARBA" id="ARBA00022741"/>
    </source>
</evidence>
<dbReference type="GO" id="GO:0019856">
    <property type="term" value="P:pyrimidine nucleobase biosynthetic process"/>
    <property type="evidence" value="ECO:0000318"/>
    <property type="project" value="GO_Central"/>
</dbReference>
<dbReference type="EnsemblMetazoa" id="PPA18963.1">
    <property type="protein sequence ID" value="PPA18963.1"/>
    <property type="gene ID" value="WBGene00108517"/>
</dbReference>
<organism evidence="10 11">
    <name type="scientific">Pristionchus pacificus</name>
    <name type="common">Parasitic nematode worm</name>
    <dbReference type="NCBI Taxonomy" id="54126"/>
    <lineage>
        <taxon>Eukaryota</taxon>
        <taxon>Metazoa</taxon>
        <taxon>Ecdysozoa</taxon>
        <taxon>Nematoda</taxon>
        <taxon>Chromadorea</taxon>
        <taxon>Rhabditida</taxon>
        <taxon>Rhabditina</taxon>
        <taxon>Diplogasteromorpha</taxon>
        <taxon>Diplogasteroidea</taxon>
        <taxon>Neodiplogasteridae</taxon>
        <taxon>Pristionchus</taxon>
    </lineage>
</organism>
<dbReference type="InterPro" id="IPR029044">
    <property type="entry name" value="Nucleotide-diphossugar_trans"/>
</dbReference>
<dbReference type="InterPro" id="IPR029062">
    <property type="entry name" value="Class_I_gatase-like"/>
</dbReference>
<dbReference type="Gene3D" id="3.90.550.10">
    <property type="entry name" value="Spore Coat Polysaccharide Biosynthesis Protein SpsA, Chain A"/>
    <property type="match status" value="1"/>
</dbReference>
<comment type="function">
    <text evidence="9">Catalyzes the ATP-dependent amination of UTP to CTP with either L-glutamine or ammonia as the source of nitrogen.</text>
</comment>
<dbReference type="InterPro" id="IPR033828">
    <property type="entry name" value="GATase1_CTP_Synthase"/>
</dbReference>
<evidence type="ECO:0000256" key="2">
    <source>
        <dbReference type="ARBA" id="ARBA00007533"/>
    </source>
</evidence>
<evidence type="ECO:0000256" key="7">
    <source>
        <dbReference type="ARBA" id="ARBA00022975"/>
    </source>
</evidence>
<dbReference type="Pfam" id="PF16054">
    <property type="entry name" value="TMEM72"/>
    <property type="match status" value="1"/>
</dbReference>
<dbReference type="GO" id="GO:0005737">
    <property type="term" value="C:cytoplasm"/>
    <property type="evidence" value="ECO:0000318"/>
    <property type="project" value="GO_Central"/>
</dbReference>
<keyword evidence="11" id="KW-1185">Reference proteome</keyword>
<dbReference type="SUPFAM" id="SSF52317">
    <property type="entry name" value="Class I glutamine amidotransferase-like"/>
    <property type="match status" value="2"/>
</dbReference>
<dbReference type="SUPFAM" id="SSF52540">
    <property type="entry name" value="P-loop containing nucleoside triphosphate hydrolases"/>
    <property type="match status" value="1"/>
</dbReference>
<dbReference type="EC" id="6.3.4.2" evidence="9"/>
<dbReference type="GO" id="GO:0044210">
    <property type="term" value="P:'de novo' CTP biosynthetic process"/>
    <property type="evidence" value="ECO:0007669"/>
    <property type="project" value="UniProtKB-UniRule"/>
</dbReference>
<evidence type="ECO:0000256" key="1">
    <source>
        <dbReference type="ARBA" id="ARBA00005171"/>
    </source>
</evidence>
<dbReference type="NCBIfam" id="NF003792">
    <property type="entry name" value="PRK05380.1"/>
    <property type="match status" value="1"/>
</dbReference>
<dbReference type="InterPro" id="IPR027417">
    <property type="entry name" value="P-loop_NTPase"/>
</dbReference>
<comment type="catalytic activity">
    <reaction evidence="8 9">
        <text>UTP + L-glutamine + ATP + H2O = CTP + L-glutamate + ADP + phosphate + 2 H(+)</text>
        <dbReference type="Rhea" id="RHEA:26426"/>
        <dbReference type="ChEBI" id="CHEBI:15377"/>
        <dbReference type="ChEBI" id="CHEBI:15378"/>
        <dbReference type="ChEBI" id="CHEBI:29985"/>
        <dbReference type="ChEBI" id="CHEBI:30616"/>
        <dbReference type="ChEBI" id="CHEBI:37563"/>
        <dbReference type="ChEBI" id="CHEBI:43474"/>
        <dbReference type="ChEBI" id="CHEBI:46398"/>
        <dbReference type="ChEBI" id="CHEBI:58359"/>
        <dbReference type="ChEBI" id="CHEBI:456216"/>
        <dbReference type="EC" id="6.3.4.2"/>
    </reaction>
</comment>
<dbReference type="SUPFAM" id="SSF56024">
    <property type="entry name" value="Phospholipase D/nuclease"/>
    <property type="match status" value="2"/>
</dbReference>
<comment type="pathway">
    <text evidence="1 9">Pyrimidine metabolism; CTP biosynthesis via de novo pathway; CTP from UDP: step 2/2.</text>
</comment>
<evidence type="ECO:0000256" key="3">
    <source>
        <dbReference type="ARBA" id="ARBA00022598"/>
    </source>
</evidence>
<keyword evidence="3 9" id="KW-0436">Ligase</keyword>
<comment type="similarity">
    <text evidence="2 9">Belongs to the CTP synthase family.</text>
</comment>
<proteinExistence type="inferred from homology"/>
<dbReference type="SUPFAM" id="SSF53448">
    <property type="entry name" value="Nucleotide-diphospho-sugar transferases"/>
    <property type="match status" value="1"/>
</dbReference>
<dbReference type="Gene3D" id="3.40.50.880">
    <property type="match status" value="1"/>
</dbReference>
<dbReference type="PROSITE" id="PS51273">
    <property type="entry name" value="GATASE_TYPE_1"/>
    <property type="match status" value="1"/>
</dbReference>
<evidence type="ECO:0000313" key="10">
    <source>
        <dbReference type="EnsemblMetazoa" id="PPA18963.1"/>
    </source>
</evidence>
<dbReference type="Pfam" id="PF13091">
    <property type="entry name" value="PLDc_2"/>
    <property type="match status" value="1"/>
</dbReference>
<keyword evidence="4 9" id="KW-0547">Nucleotide-binding</keyword>
<dbReference type="PANTHER" id="PTHR11550">
    <property type="entry name" value="CTP SYNTHASE"/>
    <property type="match status" value="1"/>
</dbReference>
<dbReference type="InterPro" id="IPR032055">
    <property type="entry name" value="TMEM72"/>
</dbReference>
<evidence type="ECO:0000256" key="6">
    <source>
        <dbReference type="ARBA" id="ARBA00022962"/>
    </source>
</evidence>
<dbReference type="SMART" id="SM00155">
    <property type="entry name" value="PLDc"/>
    <property type="match status" value="2"/>
</dbReference>
<name>A0A2A6CRV2_PRIPA</name>
<protein>
    <recommendedName>
        <fullName evidence="9">CTP synthase</fullName>
        <ecNumber evidence="9">6.3.4.2</ecNumber>
    </recommendedName>
    <alternativeName>
        <fullName evidence="9">UTP--ammonia ligase</fullName>
    </alternativeName>
</protein>
<dbReference type="Gene3D" id="3.30.870.10">
    <property type="entry name" value="Endonuclease Chain A"/>
    <property type="match status" value="2"/>
</dbReference>
<dbReference type="PROSITE" id="PS50035">
    <property type="entry name" value="PLD"/>
    <property type="match status" value="1"/>
</dbReference>
<dbReference type="GO" id="GO:0006241">
    <property type="term" value="P:CTP biosynthetic process"/>
    <property type="evidence" value="ECO:0000318"/>
    <property type="project" value="GO_Central"/>
</dbReference>
<dbReference type="CDD" id="cd09137">
    <property type="entry name" value="PLDc_PGS1_euk_2"/>
    <property type="match status" value="1"/>
</dbReference>
<keyword evidence="7 9" id="KW-0665">Pyrimidine biosynthesis</keyword>
<dbReference type="PANTHER" id="PTHR11550:SF0">
    <property type="entry name" value="CTP SYNTHASE-RELATED"/>
    <property type="match status" value="1"/>
</dbReference>
<keyword evidence="5 9" id="KW-0067">ATP-binding</keyword>
<gene>
    <name evidence="10" type="primary">WBGene00108517</name>
</gene>
<dbReference type="InterPro" id="IPR004468">
    <property type="entry name" value="CTP_synthase"/>
</dbReference>
<dbReference type="GO" id="GO:0005524">
    <property type="term" value="F:ATP binding"/>
    <property type="evidence" value="ECO:0007669"/>
    <property type="project" value="UniProtKB-KW"/>
</dbReference>
<accession>A0A2A6CRV2</accession>
<dbReference type="CDD" id="cd01746">
    <property type="entry name" value="GATase1_CTP_Synthase"/>
    <property type="match status" value="1"/>
</dbReference>
<reference evidence="11" key="1">
    <citation type="journal article" date="2008" name="Nat. Genet.">
        <title>The Pristionchus pacificus genome provides a unique perspective on nematode lifestyle and parasitism.</title>
        <authorList>
            <person name="Dieterich C."/>
            <person name="Clifton S.W."/>
            <person name="Schuster L.N."/>
            <person name="Chinwalla A."/>
            <person name="Delehaunty K."/>
            <person name="Dinkelacker I."/>
            <person name="Fulton L."/>
            <person name="Fulton R."/>
            <person name="Godfrey J."/>
            <person name="Minx P."/>
            <person name="Mitreva M."/>
            <person name="Roeseler W."/>
            <person name="Tian H."/>
            <person name="Witte H."/>
            <person name="Yang S.P."/>
            <person name="Wilson R.K."/>
            <person name="Sommer R.J."/>
        </authorList>
    </citation>
    <scope>NUCLEOTIDE SEQUENCE [LARGE SCALE GENOMIC DNA]</scope>
    <source>
        <strain evidence="11">PS312</strain>
    </source>
</reference>
<evidence type="ECO:0000256" key="9">
    <source>
        <dbReference type="RuleBase" id="RU810713"/>
    </source>
</evidence>
<dbReference type="Proteomes" id="UP000005239">
    <property type="component" value="Unassembled WGS sequence"/>
</dbReference>
<evidence type="ECO:0000256" key="5">
    <source>
        <dbReference type="ARBA" id="ARBA00022840"/>
    </source>
</evidence>
<dbReference type="CDD" id="cd09135">
    <property type="entry name" value="PLDc_PGS1_euk_1"/>
    <property type="match status" value="1"/>
</dbReference>
<dbReference type="InterPro" id="IPR017926">
    <property type="entry name" value="GATASE"/>
</dbReference>
<reference evidence="10" key="2">
    <citation type="submission" date="2022-06" db="UniProtKB">
        <authorList>
            <consortium name="EnsemblMetazoa"/>
        </authorList>
    </citation>
    <scope>IDENTIFICATION</scope>
    <source>
        <strain evidence="10">PS312</strain>
    </source>
</reference>
<sequence>MDYLKETGVEFPVDANSIRIIEKPSEFYDLILERIGSAKNRVYLSSLYIGTGQHESAIVDGISSRLEDNESLDVRILLDFHRGTRGEKDGKSSTTLLKKIADKAKIYLFHTPELRGALKSILGERNNEIVGLQHMKLYIFDNTLLISGANLSDSYFTDRQDRYVMIENSKKLVDFFCSIITAVGSHSFQLSGDGEKKLHSDCTKHPFQGNASEYRSSLRERVMNVVDEAKRGNNKSIEGDTVIYPLIQMGMIGIDQEYQFLKRLFASKDPSLNMTLASGYFNATDEYENLMLREGDYSLKVLMAAPDANGFAGASGLSRFIPSMYSSIAASFLAAIDKRNRKCVELVEWSRKGWSFHAKGLWCDRGHRIDTVIGSSNYGYRSFHRDLEAQVVVSTTNEDLMKRLRDERDNLLEFSSIVDGRALRRIDHHVPTLYSEDSSRMVLLPAGLVLGKAILNAVNNRGTQQAAVKIAARTSAMMMGEDRGRGMERRTMGGGETLRNRINPYDKTEIRNRLGGTSVRMLHKHAERESMALRDALENERWIPVYRFEGIRFGVLLARAKLVQTIASVLYLPYSTFGLLMGTNDKQTFLFTFVLAVAAPLLLGVFSRYLNRLIGVISMNESNDYARIGYLTFWGSRKNVHVEVADIIPLSENSSEKAQIVKLQWYSSGMTSQAVFSNCSSPAEKQMKYILVTGGVISGVGKGIISSSLGVLLKNNGYKVTAIKIDPYINIDAGTFSPIEHGEVYVLDDGGEVDLDLGNYERFLSRVAKIPVDGSTETPDVCIIELGGTIGDIEGMAFLAAFERFQRPAFRDSLMNVHVSLIMHPDATGEPKTKPMQNSVRHLRAAGLMPDLLVCRTTNKLEPRLREKIAAFGLVDLEQVLGVHDVSNIYRVPLLLESQGVLQAIQKRLHLPPTSDEVLNSLKFTMQHWGRLAQCVDDIEEEVTIVLVGKYIQIADAYASLNKALGHAAINSRRKLKQIFVNSELLETPKPGEESLCEAEWKKLEGADGIIVPGGFDNRGVEGMINACKYAREKKIPFLGVCLGMQCATIEYSRNVLGIEGANSTEFVKEGLTERQTVVLEMPEHHTGKLGGTMRLGARTTVFLTKCKLRSLYGEDEVEERHRHRYEVNPNIVPELSKNGFLFVGMGVDEDTTEKFSLYEKKKMSENSAALIEYAEKTKENEDLLPKIDYLCKRGGEDHTAVRMEIIELADHPYYVGVQYHPEYLSHPLQPSPPFFGLLLAASGQLESHLSGNRVSTPLKKCLTAEQSLDALEKLSLAHESIDMGNGSSSSMNNSSSNLVEAGATKVLRRPIFKYIKYVRTLVGLITVFVLISAGIDCLFSIPHIPIGIYLIVIFCPVFLLEVGFLIKTICGTDGICCRVFSLVLSFDKIKRGLFYLLLSIPCFLDFLGPSLYTRIAGRSFLIASGLFYLLKDREYKHKRMKHPLINPDYSMINHRPRSFFFPSMAFFSSAFLFLICTGILIFFYTTLWRLPGHRPYINLTLVNSHSNYHEIEIIHMTTVVGGVSICNRIETLLKSIFVFHKGIIHFHFIADSQSQQVLSTLLQTWSVPNLRWSLYDLEATQNTLQWVKTSHRNTMGQIKLVIDEILPLYVEEVILLDTDMIMLGDVRELQNYVVSMRRSGALYSTSEDMYQRTTARLKYPHKGYGENTGTTLYNLKKMREMNWKEMWRAEADRLLRMIGPLMASEQDIFTSLAVYRPEIHQRMPCVYNFQMGWGALQTYCIPKRGDLIRVKIPHWTGGEKWAENKGYLPYFNKLYKCIQKLDGSRFQDPKLNQTIQYPRTLLNMLTAEITTGEVTMAVHTLANQGVNLIQKLGIWPGPVSLVLFGTDLERAQLNDYLNNKNKKENLPSNVELHFVYQTDRHVDYPHFYMKKMAVDSSKSDNVLLIDEIEELPISKGELNHDLFNSVVAKVSSSKFEKVAHMLKSDRQQPLGTLMKRLTLQRIITQGIPYEDGARSLKLKSIDFEIVNNEEKKEEKNRKVSSFPHDEFCEKEIDRCNVQISIFVPIIVQLQRRTESETTKDVSNLFTTV</sequence>
<dbReference type="InterPro" id="IPR001736">
    <property type="entry name" value="PLipase_D/transphosphatidylase"/>
</dbReference>
<dbReference type="Pfam" id="PF06418">
    <property type="entry name" value="CTP_synth_N"/>
    <property type="match status" value="2"/>
</dbReference>
<keyword evidence="6 9" id="KW-0315">Glutamine amidotransferase</keyword>
<dbReference type="Gene3D" id="3.40.50.300">
    <property type="entry name" value="P-loop containing nucleotide triphosphate hydrolases"/>
    <property type="match status" value="2"/>
</dbReference>
<dbReference type="InterPro" id="IPR025202">
    <property type="entry name" value="PLD-like_dom"/>
</dbReference>
<evidence type="ECO:0000256" key="8">
    <source>
        <dbReference type="ARBA" id="ARBA00047781"/>
    </source>
</evidence>
<dbReference type="Pfam" id="PF00117">
    <property type="entry name" value="GATase"/>
    <property type="match status" value="1"/>
</dbReference>